<dbReference type="Pfam" id="PF07811">
    <property type="entry name" value="TadE"/>
    <property type="match status" value="1"/>
</dbReference>
<evidence type="ECO:0000313" key="4">
    <source>
        <dbReference type="Proteomes" id="UP001216390"/>
    </source>
</evidence>
<keyword evidence="1" id="KW-1133">Transmembrane helix</keyword>
<gene>
    <name evidence="3" type="ORF">PO878_17545</name>
</gene>
<keyword evidence="1" id="KW-0812">Transmembrane</keyword>
<keyword evidence="4" id="KW-1185">Reference proteome</keyword>
<evidence type="ECO:0000259" key="2">
    <source>
        <dbReference type="Pfam" id="PF07811"/>
    </source>
</evidence>
<sequence>MTTVQVAILFPAVLLWLMLIVQYGLWWHAKQVANAAAAEAIDAAQAPAGTEGDGTRAARRFVDGSGNLADVTVTVTRGPEEVSAEVRGQAPQLIPGFSWSVTSRSHGPIERFIPLPER</sequence>
<reference evidence="3" key="1">
    <citation type="submission" date="2023-01" db="EMBL/GenBank/DDBJ databases">
        <title>The diversity of Class Acidimicrobiia in South China Sea sediment environments and the proposal of Iamia marina sp. nov., a novel species of the genus Iamia.</title>
        <authorList>
            <person name="He Y."/>
            <person name="Tian X."/>
        </authorList>
    </citation>
    <scope>NUCLEOTIDE SEQUENCE</scope>
    <source>
        <strain evidence="3">DSM 19957</strain>
    </source>
</reference>
<organism evidence="3 4">
    <name type="scientific">Iamia majanohamensis</name>
    <dbReference type="NCBI Taxonomy" id="467976"/>
    <lineage>
        <taxon>Bacteria</taxon>
        <taxon>Bacillati</taxon>
        <taxon>Actinomycetota</taxon>
        <taxon>Acidimicrobiia</taxon>
        <taxon>Acidimicrobiales</taxon>
        <taxon>Iamiaceae</taxon>
        <taxon>Iamia</taxon>
    </lineage>
</organism>
<protein>
    <submittedName>
        <fullName evidence="3">Pilus assembly protein</fullName>
    </submittedName>
</protein>
<dbReference type="RefSeq" id="WP_272735830.1">
    <property type="nucleotide sequence ID" value="NZ_CP116942.1"/>
</dbReference>
<dbReference type="InterPro" id="IPR012495">
    <property type="entry name" value="TadE-like_dom"/>
</dbReference>
<dbReference type="Proteomes" id="UP001216390">
    <property type="component" value="Chromosome"/>
</dbReference>
<keyword evidence="1" id="KW-0472">Membrane</keyword>
<feature type="domain" description="TadE-like" evidence="2">
    <location>
        <begin position="2"/>
        <end position="40"/>
    </location>
</feature>
<name>A0AAF0BT43_9ACTN</name>
<evidence type="ECO:0000256" key="1">
    <source>
        <dbReference type="SAM" id="Phobius"/>
    </source>
</evidence>
<dbReference type="EMBL" id="CP116942">
    <property type="protein sequence ID" value="WCO66307.1"/>
    <property type="molecule type" value="Genomic_DNA"/>
</dbReference>
<proteinExistence type="predicted"/>
<accession>A0AAF0BT43</accession>
<evidence type="ECO:0000313" key="3">
    <source>
        <dbReference type="EMBL" id="WCO66307.1"/>
    </source>
</evidence>
<feature type="transmembrane region" description="Helical" evidence="1">
    <location>
        <begin position="6"/>
        <end position="26"/>
    </location>
</feature>
<dbReference type="AlphaFoldDB" id="A0AAF0BT43"/>
<dbReference type="KEGG" id="ima:PO878_17545"/>